<dbReference type="Pfam" id="PF01042">
    <property type="entry name" value="Ribonuc_L-PSP"/>
    <property type="match status" value="1"/>
</dbReference>
<dbReference type="GO" id="GO:0019239">
    <property type="term" value="F:deaminase activity"/>
    <property type="evidence" value="ECO:0007669"/>
    <property type="project" value="TreeGrafter"/>
</dbReference>
<dbReference type="HOGENOM" id="CLU_100715_1_1_1"/>
<name>A0A072PFP8_9EURO</name>
<dbReference type="Gene3D" id="3.30.1330.40">
    <property type="entry name" value="RutC-like"/>
    <property type="match status" value="1"/>
</dbReference>
<protein>
    <submittedName>
        <fullName evidence="1">Uncharacterized protein</fullName>
    </submittedName>
</protein>
<dbReference type="SUPFAM" id="SSF55298">
    <property type="entry name" value="YjgF-like"/>
    <property type="match status" value="1"/>
</dbReference>
<gene>
    <name evidence="1" type="ORF">A1O9_06607</name>
</gene>
<organism evidence="1 2">
    <name type="scientific">Exophiala aquamarina CBS 119918</name>
    <dbReference type="NCBI Taxonomy" id="1182545"/>
    <lineage>
        <taxon>Eukaryota</taxon>
        <taxon>Fungi</taxon>
        <taxon>Dikarya</taxon>
        <taxon>Ascomycota</taxon>
        <taxon>Pezizomycotina</taxon>
        <taxon>Eurotiomycetes</taxon>
        <taxon>Chaetothyriomycetidae</taxon>
        <taxon>Chaetothyriales</taxon>
        <taxon>Herpotrichiellaceae</taxon>
        <taxon>Exophiala</taxon>
    </lineage>
</organism>
<reference evidence="1 2" key="1">
    <citation type="submission" date="2013-03" db="EMBL/GenBank/DDBJ databases">
        <title>The Genome Sequence of Exophiala aquamarina CBS 119918.</title>
        <authorList>
            <consortium name="The Broad Institute Genomics Platform"/>
            <person name="Cuomo C."/>
            <person name="de Hoog S."/>
            <person name="Gorbushina A."/>
            <person name="Walker B."/>
            <person name="Young S.K."/>
            <person name="Zeng Q."/>
            <person name="Gargeya S."/>
            <person name="Fitzgerald M."/>
            <person name="Haas B."/>
            <person name="Abouelleil A."/>
            <person name="Allen A.W."/>
            <person name="Alvarado L."/>
            <person name="Arachchi H.M."/>
            <person name="Berlin A.M."/>
            <person name="Chapman S.B."/>
            <person name="Gainer-Dewar J."/>
            <person name="Goldberg J."/>
            <person name="Griggs A."/>
            <person name="Gujja S."/>
            <person name="Hansen M."/>
            <person name="Howarth C."/>
            <person name="Imamovic A."/>
            <person name="Ireland A."/>
            <person name="Larimer J."/>
            <person name="McCowan C."/>
            <person name="Murphy C."/>
            <person name="Pearson M."/>
            <person name="Poon T.W."/>
            <person name="Priest M."/>
            <person name="Roberts A."/>
            <person name="Saif S."/>
            <person name="Shea T."/>
            <person name="Sisk P."/>
            <person name="Sykes S."/>
            <person name="Wortman J."/>
            <person name="Nusbaum C."/>
            <person name="Birren B."/>
        </authorList>
    </citation>
    <scope>NUCLEOTIDE SEQUENCE [LARGE SCALE GENOMIC DNA]</scope>
    <source>
        <strain evidence="1 2">CBS 119918</strain>
    </source>
</reference>
<dbReference type="VEuPathDB" id="FungiDB:A1O9_06607"/>
<dbReference type="GO" id="GO:0005739">
    <property type="term" value="C:mitochondrion"/>
    <property type="evidence" value="ECO:0007669"/>
    <property type="project" value="TreeGrafter"/>
</dbReference>
<evidence type="ECO:0000313" key="1">
    <source>
        <dbReference type="EMBL" id="KEF58681.1"/>
    </source>
</evidence>
<dbReference type="InterPro" id="IPR035959">
    <property type="entry name" value="RutC-like_sf"/>
</dbReference>
<sequence length="135" mass="15267">MSHLIYSNYEGFGERASKDTHCSQAVRIGDFIEISGQGGWDRITEKIPKEMEKQLAQAFENVEHTLKEAGGKGWEQVYKIRAYFAPLDMSEVGTFIELLRKYCPNHQPAMTAIGVEKLAFENMRVEIEVSAHLGS</sequence>
<evidence type="ECO:0000313" key="2">
    <source>
        <dbReference type="Proteomes" id="UP000027920"/>
    </source>
</evidence>
<dbReference type="PANTHER" id="PTHR11803">
    <property type="entry name" value="2-IMINOBUTANOATE/2-IMINOPROPANOATE DEAMINASE RIDA"/>
    <property type="match status" value="1"/>
</dbReference>
<dbReference type="RefSeq" id="XP_013261271.1">
    <property type="nucleotide sequence ID" value="XM_013405817.1"/>
</dbReference>
<dbReference type="GeneID" id="25281524"/>
<accession>A0A072PFP8</accession>
<dbReference type="OrthoDB" id="309640at2759"/>
<dbReference type="CDD" id="cd06152">
    <property type="entry name" value="YjgF_YER057c_UK114_like_4"/>
    <property type="match status" value="1"/>
</dbReference>
<keyword evidence="2" id="KW-1185">Reference proteome</keyword>
<dbReference type="STRING" id="1182545.A0A072PFP8"/>
<dbReference type="InterPro" id="IPR006175">
    <property type="entry name" value="YjgF/YER057c/UK114"/>
</dbReference>
<dbReference type="EMBL" id="AMGV01000004">
    <property type="protein sequence ID" value="KEF58681.1"/>
    <property type="molecule type" value="Genomic_DNA"/>
</dbReference>
<dbReference type="Proteomes" id="UP000027920">
    <property type="component" value="Unassembled WGS sequence"/>
</dbReference>
<comment type="caution">
    <text evidence="1">The sequence shown here is derived from an EMBL/GenBank/DDBJ whole genome shotgun (WGS) entry which is preliminary data.</text>
</comment>
<dbReference type="PANTHER" id="PTHR11803:SF39">
    <property type="entry name" value="2-IMINOBUTANOATE_2-IMINOPROPANOATE DEAMINASE"/>
    <property type="match status" value="1"/>
</dbReference>
<proteinExistence type="predicted"/>
<dbReference type="AlphaFoldDB" id="A0A072PFP8"/>
<dbReference type="GO" id="GO:0005829">
    <property type="term" value="C:cytosol"/>
    <property type="evidence" value="ECO:0007669"/>
    <property type="project" value="TreeGrafter"/>
</dbReference>